<dbReference type="InterPro" id="IPR021501">
    <property type="entry name" value="DUF3157"/>
</dbReference>
<dbReference type="OrthoDB" id="1444001at2"/>
<organism evidence="2 3">
    <name type="scientific">Pseudotamlana carrageenivorans</name>
    <dbReference type="NCBI Taxonomy" id="2069432"/>
    <lineage>
        <taxon>Bacteria</taxon>
        <taxon>Pseudomonadati</taxon>
        <taxon>Bacteroidota</taxon>
        <taxon>Flavobacteriia</taxon>
        <taxon>Flavobacteriales</taxon>
        <taxon>Flavobacteriaceae</taxon>
        <taxon>Pseudotamlana</taxon>
    </lineage>
</organism>
<evidence type="ECO:0000313" key="3">
    <source>
        <dbReference type="Proteomes" id="UP000236592"/>
    </source>
</evidence>
<name>A0A2I7SHJ2_9FLAO</name>
<keyword evidence="1" id="KW-0732">Signal</keyword>
<feature type="signal peptide" evidence="1">
    <location>
        <begin position="1"/>
        <end position="18"/>
    </location>
</feature>
<dbReference type="RefSeq" id="WP_102995414.1">
    <property type="nucleotide sequence ID" value="NZ_CP025938.1"/>
</dbReference>
<evidence type="ECO:0000256" key="1">
    <source>
        <dbReference type="SAM" id="SignalP"/>
    </source>
</evidence>
<dbReference type="KEGG" id="taj:C1A40_07755"/>
<keyword evidence="3" id="KW-1185">Reference proteome</keyword>
<dbReference type="Pfam" id="PF11355">
    <property type="entry name" value="DUF3157"/>
    <property type="match status" value="1"/>
</dbReference>
<feature type="chain" id="PRO_5014432715" evidence="1">
    <location>
        <begin position="19"/>
        <end position="149"/>
    </location>
</feature>
<protein>
    <submittedName>
        <fullName evidence="2">DUF3157 domain-containing protein</fullName>
    </submittedName>
</protein>
<sequence>MKTSIFIFLFTISFMGFAQNNHIVKTEDGRRVLLKADFTWEYIDAKAPEQNAIEAAVAKTENTEGCQIAADFEEPKLNSKIQNQLKKGRATIDHVKEKVASDYECQASEVILLWVKEQKSKAVYMFCAKGTKVKYKRVGNSIIETGKFF</sequence>
<reference evidence="3" key="1">
    <citation type="submission" date="2018-01" db="EMBL/GenBank/DDBJ databases">
        <title>Complete genome of Tamlana sp. UJ94.</title>
        <authorList>
            <person name="Jung J."/>
            <person name="Chung D."/>
            <person name="Bae S.S."/>
            <person name="Baek K."/>
        </authorList>
    </citation>
    <scope>NUCLEOTIDE SEQUENCE [LARGE SCALE GENOMIC DNA]</scope>
    <source>
        <strain evidence="3">UJ94</strain>
    </source>
</reference>
<dbReference type="AlphaFoldDB" id="A0A2I7SHJ2"/>
<proteinExistence type="predicted"/>
<accession>A0A2I7SHJ2</accession>
<evidence type="ECO:0000313" key="2">
    <source>
        <dbReference type="EMBL" id="AUS05375.1"/>
    </source>
</evidence>
<gene>
    <name evidence="2" type="ORF">C1A40_07755</name>
</gene>
<dbReference type="Proteomes" id="UP000236592">
    <property type="component" value="Chromosome"/>
</dbReference>
<dbReference type="EMBL" id="CP025938">
    <property type="protein sequence ID" value="AUS05375.1"/>
    <property type="molecule type" value="Genomic_DNA"/>
</dbReference>